<keyword evidence="2" id="KW-1185">Reference proteome</keyword>
<name>A0ABP8R4W0_9SPHI</name>
<evidence type="ECO:0000313" key="2">
    <source>
        <dbReference type="Proteomes" id="UP001500394"/>
    </source>
</evidence>
<organism evidence="1 2">
    <name type="scientific">Sphingobacterium thermophilum</name>
    <dbReference type="NCBI Taxonomy" id="768534"/>
    <lineage>
        <taxon>Bacteria</taxon>
        <taxon>Pseudomonadati</taxon>
        <taxon>Bacteroidota</taxon>
        <taxon>Sphingobacteriia</taxon>
        <taxon>Sphingobacteriales</taxon>
        <taxon>Sphingobacteriaceae</taxon>
        <taxon>Sphingobacterium</taxon>
    </lineage>
</organism>
<dbReference type="Proteomes" id="UP001500394">
    <property type="component" value="Unassembled WGS sequence"/>
</dbReference>
<evidence type="ECO:0000313" key="1">
    <source>
        <dbReference type="EMBL" id="GAA4518293.1"/>
    </source>
</evidence>
<proteinExistence type="predicted"/>
<reference evidence="2" key="1">
    <citation type="journal article" date="2019" name="Int. J. Syst. Evol. Microbiol.">
        <title>The Global Catalogue of Microorganisms (GCM) 10K type strain sequencing project: providing services to taxonomists for standard genome sequencing and annotation.</title>
        <authorList>
            <consortium name="The Broad Institute Genomics Platform"/>
            <consortium name="The Broad Institute Genome Sequencing Center for Infectious Disease"/>
            <person name="Wu L."/>
            <person name="Ma J."/>
        </authorList>
    </citation>
    <scope>NUCLEOTIDE SEQUENCE [LARGE SCALE GENOMIC DNA]</scope>
    <source>
        <strain evidence="2">JCM 17858</strain>
    </source>
</reference>
<sequence length="229" mass="26558">MEVDTVNNLLAVESRNQTDTLPYFSVIDFEGLTHIDHMAAEAKEWTLEGVQGDYLILKRFGDYSPIQAGIQIIHIPSRTVLCTHLEYIIKEVYTEYIVARHRLIPSGIDYLIHIPTGNLMVQHIPLAYCVRDINYPVPYQGQVPKFMQTIDFTDQLWLQPHRDLFLWSYHTIQSSKYALNLSISTKTELLDSKIMLNDLDKLIPQPYFTVKDYIFILSGDKMKISTYLV</sequence>
<comment type="caution">
    <text evidence="1">The sequence shown here is derived from an EMBL/GenBank/DDBJ whole genome shotgun (WGS) entry which is preliminary data.</text>
</comment>
<protein>
    <submittedName>
        <fullName evidence="1">Uncharacterized protein</fullName>
    </submittedName>
</protein>
<accession>A0ABP8R4W0</accession>
<gene>
    <name evidence="1" type="ORF">GCM10023173_19940</name>
</gene>
<dbReference type="EMBL" id="BAABGR010000029">
    <property type="protein sequence ID" value="GAA4518293.1"/>
    <property type="molecule type" value="Genomic_DNA"/>
</dbReference>